<evidence type="ECO:0000256" key="10">
    <source>
        <dbReference type="ARBA" id="ARBA00023248"/>
    </source>
</evidence>
<dbReference type="InterPro" id="IPR050473">
    <property type="entry name" value="A2M/Complement_sys"/>
</dbReference>
<dbReference type="PROSITE" id="PS00477">
    <property type="entry name" value="ALPHA_2_MACROGLOBULIN"/>
    <property type="match status" value="1"/>
</dbReference>
<dbReference type="GO" id="GO:0004867">
    <property type="term" value="F:serine-type endopeptidase inhibitor activity"/>
    <property type="evidence" value="ECO:0007669"/>
    <property type="project" value="UniProtKB-KW"/>
</dbReference>
<evidence type="ECO:0000256" key="6">
    <source>
        <dbReference type="ARBA" id="ARBA00022900"/>
    </source>
</evidence>
<evidence type="ECO:0000259" key="12">
    <source>
        <dbReference type="SMART" id="SM01359"/>
    </source>
</evidence>
<dbReference type="Gene3D" id="2.60.40.1940">
    <property type="match status" value="1"/>
</dbReference>
<dbReference type="InterPro" id="IPR001599">
    <property type="entry name" value="Macroglobln_a2"/>
</dbReference>
<evidence type="ECO:0000313" key="16">
    <source>
        <dbReference type="RefSeq" id="XP_021103746.1"/>
    </source>
</evidence>
<evidence type="ECO:0000256" key="9">
    <source>
        <dbReference type="ARBA" id="ARBA00023180"/>
    </source>
</evidence>
<dbReference type="SUPFAM" id="SSF48239">
    <property type="entry name" value="Terpenoid cyclases/Protein prenyltransferases"/>
    <property type="match status" value="1"/>
</dbReference>
<keyword evidence="10" id="KW-0082">Bait region</keyword>
<dbReference type="InterPro" id="IPR002890">
    <property type="entry name" value="MG2"/>
</dbReference>
<keyword evidence="5 11" id="KW-0732">Signal</keyword>
<dbReference type="Pfam" id="PF00207">
    <property type="entry name" value="A2M"/>
    <property type="match status" value="1"/>
</dbReference>
<evidence type="ECO:0000256" key="1">
    <source>
        <dbReference type="ARBA" id="ARBA00004613"/>
    </source>
</evidence>
<dbReference type="Gene3D" id="1.50.10.20">
    <property type="match status" value="1"/>
</dbReference>
<keyword evidence="15" id="KW-1185">Reference proteome</keyword>
<dbReference type="InterPro" id="IPR014756">
    <property type="entry name" value="Ig_E-set"/>
</dbReference>
<dbReference type="InterPro" id="IPR036595">
    <property type="entry name" value="A-macroglobulin_rcpt-bd_sf"/>
</dbReference>
<evidence type="ECO:0000256" key="3">
    <source>
        <dbReference type="ARBA" id="ARBA00022525"/>
    </source>
</evidence>
<dbReference type="InterPro" id="IPR013783">
    <property type="entry name" value="Ig-like_fold"/>
</dbReference>
<dbReference type="CDD" id="cd02897">
    <property type="entry name" value="A2M_2"/>
    <property type="match status" value="1"/>
</dbReference>
<evidence type="ECO:0000259" key="14">
    <source>
        <dbReference type="SMART" id="SM01361"/>
    </source>
</evidence>
<reference evidence="16" key="1">
    <citation type="submission" date="2025-08" db="UniProtKB">
        <authorList>
            <consortium name="RefSeq"/>
        </authorList>
    </citation>
    <scope>IDENTIFICATION</scope>
</reference>
<keyword evidence="9" id="KW-0325">Glycoprotein</keyword>
<keyword evidence="3" id="KW-0964">Secreted</keyword>
<feature type="signal peptide" evidence="11">
    <location>
        <begin position="1"/>
        <end position="18"/>
    </location>
</feature>
<dbReference type="RefSeq" id="XP_021103746.1">
    <property type="nucleotide sequence ID" value="XM_021248087.1"/>
</dbReference>
<dbReference type="Pfam" id="PF01835">
    <property type="entry name" value="MG2"/>
    <property type="match status" value="1"/>
</dbReference>
<dbReference type="Pfam" id="PF17791">
    <property type="entry name" value="MG3"/>
    <property type="match status" value="1"/>
</dbReference>
<dbReference type="InterPro" id="IPR009048">
    <property type="entry name" value="A-macroglobulin_rcpt-bd"/>
</dbReference>
<dbReference type="InterPro" id="IPR011625">
    <property type="entry name" value="A2M_N_BRD"/>
</dbReference>
<proteinExistence type="inferred from homology"/>
<dbReference type="Pfam" id="PF17789">
    <property type="entry name" value="MG4"/>
    <property type="match status" value="1"/>
</dbReference>
<evidence type="ECO:0000256" key="8">
    <source>
        <dbReference type="ARBA" id="ARBA00023157"/>
    </source>
</evidence>
<dbReference type="InterPro" id="IPR019742">
    <property type="entry name" value="MacrogloblnA2_CS"/>
</dbReference>
<dbReference type="SMART" id="SM01419">
    <property type="entry name" value="Thiol-ester_cl"/>
    <property type="match status" value="1"/>
</dbReference>
<dbReference type="Gene3D" id="2.60.40.1930">
    <property type="match status" value="2"/>
</dbReference>
<feature type="chain" id="PRO_5043791851" evidence="11">
    <location>
        <begin position="19"/>
        <end position="1451"/>
    </location>
</feature>
<dbReference type="Gene3D" id="2.60.120.1540">
    <property type="match status" value="1"/>
</dbReference>
<sequence>MIWMRSLVACFLFHLALSQSPKVQYVLLVPSVLQESSLDKVCAQLFNLTESVVLTVSLNYGEVLTKIFEENVTGENFFKCTNFEVPRAASDPLAFITFSAEGATVHMEETRSVAIRPKENVVFVQTDKPIYKPAQDVLFRIVSLDDDLKPVEEEYPVITLKDPHGNHIQRWVDQKSETGILQQSFQLIPEPILGWYTITVEMASKKKAFHSFSVEEYVLPKFQLTVDAPDTILVVDSEFKVNVCSSYTYGKPVEGNVHLRVCRESTFSGDRIHLNSICKNFTIQLGKDGCMSQFINTDAFELNREGYLNYLEVQALVTESGTGVELTKNSYIFIDTSMVKMSFENMDPFYKQGLPYSGQIKLLHPDDSPIPNEVIQLHLKDKIVGNYTTDTRGIAQFSLDTSKFTYPNITLKATYKANENCQARGWVLPEYPKPEYFVSRFYSRTNSFLKIVPEREELRCNQQKQVTVHYLLNTEDLEDKTYTVSFNYLVISKGVIVLHGQQKIEIKNDATKGVFSIPVEFSFELAPSAVMLVYGLHPGGELVADTTRFQIEKCFKNEVNLNFSKERSSPGSSVSLRVSAASNSLCALLALDQSVLLLRGHGQLSADSVYNQLYYKNLYGYYFRGLDLEDGHKEPCLKNEQVLYKGIYYTPTWANFGDDAYDLVKAMGLKVFTNSHLRKPVLCKDLKYQKFYEEDASGGFAESSGLFSGSASQAQGGYVQDTLRKSFPETWIWNLITTDSTGVANLSLTVPDSITQWKASGFCMNDQVGFGLSPTVSLAAFLPFFVEVTLPYSVVQGEIFVLKASVFNYLNRSVQINTELKSSNLYEARFLSINDENDYTRSNEKKSFTWLVTPHKLGVINITVTSKTLQNSGYGHGSSLAQDIGWRDTLIKPLLVEPEGIKKEMTQGLLICTNGSTVSQRVELTLPENLVKDSLRAYWTVLGDILGSAMQNLQDFLQMPFGCGEQNMALFASNIYILDYLNQTQQLTEEIKSKALGYLTTGYQKQMSYKHQDGSYSTFGHNDEQKNIWLTAFVYKSFAQARRYIYIDDKVQSQTLIWLLSVQKSDGCFSNSGNVFNNALKGEDDNDISLTAYVVNALLEAGHPVSFVAVQKGLRCIEAASQKSTLTTYDQALLTHTFSLVDNKDKREFFFNELSKKAKKVGGSVYWELKGPSSPYDLWASSASIEVTSYILLAFLSKPGLTSEELSYASQIVQWVAKQQNSRGGFSSTKDTVVALQALTLFQTLTFSKNRQNLVQIFSGRTFNRSFLVNDENRLVPLEILMPTPSRQFAVRVSGNGCVYVQKTLKYNILLPKKSSGFSLSVNTANAFCRGLFDTKFDLVVSASYSGKRNSSNMAIIDVKMLSGYVPDRSSVKKLQEDGKVQRVEIKATHIFFYLQNVTRKEIHFSFSIEQDTFVSNNKPASIQLYDYYATDEFAVAEYNTPCNQISSEAV</sequence>
<comment type="subcellular location">
    <subcellularLocation>
        <location evidence="1">Secreted</location>
    </subcellularLocation>
</comment>
<accession>A0AAX6S4X2</accession>
<evidence type="ECO:0000256" key="5">
    <source>
        <dbReference type="ARBA" id="ARBA00022729"/>
    </source>
</evidence>
<protein>
    <submittedName>
        <fullName evidence="16">Ovostatin isoform X1</fullName>
    </submittedName>
</protein>
<dbReference type="InterPro" id="IPR008930">
    <property type="entry name" value="Terpenoid_cyclase/PrenylTrfase"/>
</dbReference>
<organism evidence="15 16">
    <name type="scientific">Heterocephalus glaber</name>
    <name type="common">Naked mole rat</name>
    <dbReference type="NCBI Taxonomy" id="10181"/>
    <lineage>
        <taxon>Eukaryota</taxon>
        <taxon>Metazoa</taxon>
        <taxon>Chordata</taxon>
        <taxon>Craniata</taxon>
        <taxon>Vertebrata</taxon>
        <taxon>Euteleostomi</taxon>
        <taxon>Mammalia</taxon>
        <taxon>Eutheria</taxon>
        <taxon>Euarchontoglires</taxon>
        <taxon>Glires</taxon>
        <taxon>Rodentia</taxon>
        <taxon>Hystricomorpha</taxon>
        <taxon>Bathyergidae</taxon>
        <taxon>Heterocephalus</taxon>
    </lineage>
</organism>
<feature type="domain" description="Alpha-2-macroglobulin" evidence="13">
    <location>
        <begin position="730"/>
        <end position="820"/>
    </location>
</feature>
<dbReference type="SUPFAM" id="SSF49410">
    <property type="entry name" value="Alpha-macroglobulin receptor domain"/>
    <property type="match status" value="1"/>
</dbReference>
<evidence type="ECO:0000259" key="13">
    <source>
        <dbReference type="SMART" id="SM01360"/>
    </source>
</evidence>
<comment type="similarity">
    <text evidence="2">Belongs to the protease inhibitor I39 (alpha-2-macroglobulin) family.</text>
</comment>
<dbReference type="PANTHER" id="PTHR11412:SF173">
    <property type="entry name" value="OVOSTATIN"/>
    <property type="match status" value="1"/>
</dbReference>
<dbReference type="PANTHER" id="PTHR11412">
    <property type="entry name" value="MACROGLOBULIN / COMPLEMENT"/>
    <property type="match status" value="1"/>
</dbReference>
<keyword evidence="6" id="KW-0722">Serine protease inhibitor</keyword>
<evidence type="ECO:0000256" key="2">
    <source>
        <dbReference type="ARBA" id="ARBA00010952"/>
    </source>
</evidence>
<dbReference type="InterPro" id="IPR040839">
    <property type="entry name" value="MG4"/>
</dbReference>
<dbReference type="Gene3D" id="2.20.130.20">
    <property type="match status" value="1"/>
</dbReference>
<name>A0AAX6S4X2_HETGA</name>
<dbReference type="Gene3D" id="2.60.40.690">
    <property type="entry name" value="Alpha-macroglobulin, receptor-binding domain"/>
    <property type="match status" value="1"/>
</dbReference>
<dbReference type="GO" id="GO:0005615">
    <property type="term" value="C:extracellular space"/>
    <property type="evidence" value="ECO:0007669"/>
    <property type="project" value="InterPro"/>
</dbReference>
<evidence type="ECO:0000313" key="15">
    <source>
        <dbReference type="Proteomes" id="UP000694906"/>
    </source>
</evidence>
<dbReference type="InterPro" id="IPR011626">
    <property type="entry name" value="Alpha-macroglobulin_TED"/>
</dbReference>
<feature type="domain" description="Alpha-2-macroglobulin bait region" evidence="12">
    <location>
        <begin position="449"/>
        <end position="598"/>
    </location>
</feature>
<evidence type="ECO:0000256" key="11">
    <source>
        <dbReference type="SAM" id="SignalP"/>
    </source>
</evidence>
<evidence type="ECO:0000256" key="7">
    <source>
        <dbReference type="ARBA" id="ARBA00022966"/>
    </source>
</evidence>
<dbReference type="SMART" id="SM01360">
    <property type="entry name" value="A2M"/>
    <property type="match status" value="1"/>
</dbReference>
<dbReference type="Gene3D" id="2.60.40.10">
    <property type="entry name" value="Immunoglobulins"/>
    <property type="match status" value="2"/>
</dbReference>
<dbReference type="InterPro" id="IPR041555">
    <property type="entry name" value="MG3"/>
</dbReference>
<dbReference type="Pfam" id="PF07677">
    <property type="entry name" value="A2M_recep"/>
    <property type="match status" value="1"/>
</dbReference>
<dbReference type="InterPro" id="IPR041813">
    <property type="entry name" value="A2M_TED"/>
</dbReference>
<dbReference type="Gene3D" id="6.20.50.160">
    <property type="match status" value="1"/>
</dbReference>
<keyword evidence="7" id="KW-0882">Thioester bond</keyword>
<keyword evidence="4" id="KW-0646">Protease inhibitor</keyword>
<feature type="domain" description="Alpha-macroglobulin receptor-binding" evidence="14">
    <location>
        <begin position="1352"/>
        <end position="1439"/>
    </location>
</feature>
<gene>
    <name evidence="16" type="primary">LOC101721711</name>
</gene>
<dbReference type="FunFam" id="1.50.10.20:FF:000001">
    <property type="entry name" value="CD109 isoform 1"/>
    <property type="match status" value="1"/>
</dbReference>
<evidence type="ECO:0000256" key="4">
    <source>
        <dbReference type="ARBA" id="ARBA00022690"/>
    </source>
</evidence>
<dbReference type="SMART" id="SM01361">
    <property type="entry name" value="A2M_recep"/>
    <property type="match status" value="1"/>
</dbReference>
<dbReference type="Proteomes" id="UP000694906">
    <property type="component" value="Unplaced"/>
</dbReference>
<dbReference type="SUPFAM" id="SSF81296">
    <property type="entry name" value="E set domains"/>
    <property type="match status" value="1"/>
</dbReference>
<dbReference type="Pfam" id="PF07703">
    <property type="entry name" value="A2M_BRD"/>
    <property type="match status" value="1"/>
</dbReference>
<dbReference type="SMART" id="SM01359">
    <property type="entry name" value="A2M_N_2"/>
    <property type="match status" value="1"/>
</dbReference>
<dbReference type="FunFam" id="2.60.40.1930:FF:000001">
    <property type="entry name" value="CD109 isoform 3"/>
    <property type="match status" value="1"/>
</dbReference>
<dbReference type="Pfam" id="PF07678">
    <property type="entry name" value="TED_complement"/>
    <property type="match status" value="1"/>
</dbReference>
<dbReference type="InterPro" id="IPR047565">
    <property type="entry name" value="Alpha-macroglob_thiol-ester_cl"/>
</dbReference>
<keyword evidence="8" id="KW-1015">Disulfide bond</keyword>
<dbReference type="GeneID" id="101721711"/>